<dbReference type="RefSeq" id="XP_060429103.1">
    <property type="nucleotide sequence ID" value="XM_060580539.1"/>
</dbReference>
<dbReference type="GeneID" id="85465065"/>
<organism evidence="1 2">
    <name type="scientific">Colletotrichum godetiae</name>
    <dbReference type="NCBI Taxonomy" id="1209918"/>
    <lineage>
        <taxon>Eukaryota</taxon>
        <taxon>Fungi</taxon>
        <taxon>Dikarya</taxon>
        <taxon>Ascomycota</taxon>
        <taxon>Pezizomycotina</taxon>
        <taxon>Sordariomycetes</taxon>
        <taxon>Hypocreomycetidae</taxon>
        <taxon>Glomerellales</taxon>
        <taxon>Glomerellaceae</taxon>
        <taxon>Colletotrichum</taxon>
        <taxon>Colletotrichum acutatum species complex</taxon>
    </lineage>
</organism>
<reference evidence="1" key="1">
    <citation type="submission" date="2021-06" db="EMBL/GenBank/DDBJ databases">
        <title>Comparative genomics, transcriptomics and evolutionary studies reveal genomic signatures of adaptation to plant cell wall in hemibiotrophic fungi.</title>
        <authorList>
            <consortium name="DOE Joint Genome Institute"/>
            <person name="Baroncelli R."/>
            <person name="Diaz J.F."/>
            <person name="Benocci T."/>
            <person name="Peng M."/>
            <person name="Battaglia E."/>
            <person name="Haridas S."/>
            <person name="Andreopoulos W."/>
            <person name="Labutti K."/>
            <person name="Pangilinan J."/>
            <person name="Floch G.L."/>
            <person name="Makela M.R."/>
            <person name="Henrissat B."/>
            <person name="Grigoriev I.V."/>
            <person name="Crouch J.A."/>
            <person name="De Vries R.P."/>
            <person name="Sukno S.A."/>
            <person name="Thon M.R."/>
        </authorList>
    </citation>
    <scope>NUCLEOTIDE SEQUENCE</scope>
    <source>
        <strain evidence="1">CBS 193.32</strain>
    </source>
</reference>
<evidence type="ECO:0000313" key="1">
    <source>
        <dbReference type="EMBL" id="KAK1675100.1"/>
    </source>
</evidence>
<comment type="caution">
    <text evidence="1">The sequence shown here is derived from an EMBL/GenBank/DDBJ whole genome shotgun (WGS) entry which is preliminary data.</text>
</comment>
<protein>
    <submittedName>
        <fullName evidence="1">Uncharacterized protein</fullName>
    </submittedName>
</protein>
<keyword evidence="2" id="KW-1185">Reference proteome</keyword>
<gene>
    <name evidence="1" type="ORF">BDP55DRAFT_745559</name>
</gene>
<evidence type="ECO:0000313" key="2">
    <source>
        <dbReference type="Proteomes" id="UP001224890"/>
    </source>
</evidence>
<dbReference type="AlphaFoldDB" id="A0AAJ0EXC8"/>
<sequence>MLEHHTHGRTWCPPPFTRTHSRLTRSIMNGSQAEIKSSRRGLSMILYISTNPTCSILLITWLSRSPDVNVMIPLIFDGLPSMGSSLDTNILVISNCSDDYLDNYTSEEKTLQLHSLALISPIQTQHHHLAANFHFSSDILRVSDNPPKYGDEPHNKLSASDLATQSAVEDIRSPQPIMGCLERMSENDCPTHDTESMISNNGTSDTWDVDSSLPRLDIRIHSENMFNLSNPKEMFLFMAQAGPTNIKMVKSLDMWIPFTADTPLWLILLNTLPKKAVGLIYFALG</sequence>
<proteinExistence type="predicted"/>
<name>A0AAJ0EXC8_9PEZI</name>
<accession>A0AAJ0EXC8</accession>
<dbReference type="Proteomes" id="UP001224890">
    <property type="component" value="Unassembled WGS sequence"/>
</dbReference>
<dbReference type="EMBL" id="JAHMHR010000023">
    <property type="protein sequence ID" value="KAK1675100.1"/>
    <property type="molecule type" value="Genomic_DNA"/>
</dbReference>